<protein>
    <submittedName>
        <fullName evidence="15">TonB-dependent receptor</fullName>
    </submittedName>
</protein>
<dbReference type="InterPro" id="IPR012910">
    <property type="entry name" value="Plug_dom"/>
</dbReference>
<dbReference type="PANTHER" id="PTHR30069">
    <property type="entry name" value="TONB-DEPENDENT OUTER MEMBRANE RECEPTOR"/>
    <property type="match status" value="1"/>
</dbReference>
<proteinExistence type="inferred from homology"/>
<dbReference type="InterPro" id="IPR037066">
    <property type="entry name" value="Plug_dom_sf"/>
</dbReference>
<evidence type="ECO:0000256" key="7">
    <source>
        <dbReference type="ARBA" id="ARBA00023136"/>
    </source>
</evidence>
<dbReference type="RefSeq" id="WP_169657365.1">
    <property type="nucleotide sequence ID" value="NZ_JABANE010000034.1"/>
</dbReference>
<evidence type="ECO:0000256" key="1">
    <source>
        <dbReference type="ARBA" id="ARBA00004571"/>
    </source>
</evidence>
<evidence type="ECO:0000256" key="10">
    <source>
        <dbReference type="PROSITE-ProRule" id="PRU01360"/>
    </source>
</evidence>
<comment type="subcellular location">
    <subcellularLocation>
        <location evidence="1 10">Cell outer membrane</location>
        <topology evidence="1 10">Multi-pass membrane protein</topology>
    </subcellularLocation>
</comment>
<keyword evidence="9 10" id="KW-0998">Cell outer membrane</keyword>
<organism evidence="15 16">
    <name type="scientific">Flammeovirga aprica JL-4</name>
    <dbReference type="NCBI Taxonomy" id="694437"/>
    <lineage>
        <taxon>Bacteria</taxon>
        <taxon>Pseudomonadati</taxon>
        <taxon>Bacteroidota</taxon>
        <taxon>Cytophagia</taxon>
        <taxon>Cytophagales</taxon>
        <taxon>Flammeovirgaceae</taxon>
        <taxon>Flammeovirga</taxon>
    </lineage>
</organism>
<evidence type="ECO:0000256" key="12">
    <source>
        <dbReference type="SAM" id="SignalP"/>
    </source>
</evidence>
<evidence type="ECO:0000256" key="4">
    <source>
        <dbReference type="ARBA" id="ARBA00022692"/>
    </source>
</evidence>
<dbReference type="Pfam" id="PF00593">
    <property type="entry name" value="TonB_dep_Rec_b-barrel"/>
    <property type="match status" value="1"/>
</dbReference>
<evidence type="ECO:0000256" key="2">
    <source>
        <dbReference type="ARBA" id="ARBA00022448"/>
    </source>
</evidence>
<keyword evidence="7 10" id="KW-0472">Membrane</keyword>
<keyword evidence="16" id="KW-1185">Reference proteome</keyword>
<comment type="caution">
    <text evidence="15">The sequence shown here is derived from an EMBL/GenBank/DDBJ whole genome shotgun (WGS) entry which is preliminary data.</text>
</comment>
<keyword evidence="4 10" id="KW-0812">Transmembrane</keyword>
<feature type="signal peptide" evidence="12">
    <location>
        <begin position="1"/>
        <end position="19"/>
    </location>
</feature>
<evidence type="ECO:0000259" key="14">
    <source>
        <dbReference type="Pfam" id="PF07715"/>
    </source>
</evidence>
<sequence length="623" mass="71252">MKSYIFALLLLLCFQKAYSQDLALPDRELKEVEIVSKSLKYYSQGSHIQTIDSTELKYHNEGTLASLLRDKASVFIREYGAPGQLSSISIRGTSPVNTAIMWNGINLNSMTLGQTDMSTVNTFYFDNIDIQYGASSAQYGTGAVGGTIMLKDNIHWDAPKNRFEVQTAFGSFNQQFYGFKGEYGNQKWRHKTVALYQKSDNDYTFYNEADKEYQSLRNSGFWHAGILHETHFKPNENEEWSVNLWYTEDKRGVQPIFGNNMNPTYNDSTHNTAFRGVVNYKLNTDKWTHVSSVAYIQDELFNGGDIIATQRLQADYRGETSLSNSISLQTGFYAMNIWPNVHAYESNPEEFRASVFAALRFDITNRFNVSTVFRQTFVTGISAPFTPSMNLSYAIMQDPKKSLKLKSSIGRSYRVPTMNERYWGEKSNPNIKPEDGYNVDLGFDYSQTFNSLSLNASLTGFYLRTYNKILWIPGNPTYASNIKNARSLGFESNVDLGNQNSSQLIKWKVGLAYTLTDAQDMDRDKQLIYVPKNLFKSFVNVGYKTWSMNLDHNFVGKRTTPNDYNNLKEYHLINLGVNKSFKINTSDLLLTFKVNNITDEQYQNYQGYGMPGINYMLKANIIF</sequence>
<dbReference type="PANTHER" id="PTHR30069:SF29">
    <property type="entry name" value="HEMOGLOBIN AND HEMOGLOBIN-HAPTOGLOBIN-BINDING PROTEIN 1-RELATED"/>
    <property type="match status" value="1"/>
</dbReference>
<evidence type="ECO:0000256" key="6">
    <source>
        <dbReference type="ARBA" id="ARBA00023077"/>
    </source>
</evidence>
<dbReference type="AlphaFoldDB" id="A0A7X9RUR1"/>
<reference evidence="15 16" key="1">
    <citation type="submission" date="2020-04" db="EMBL/GenBank/DDBJ databases">
        <title>Flammeovirga sp. SR4, a novel species isolated from seawater.</title>
        <authorList>
            <person name="Wang X."/>
        </authorList>
    </citation>
    <scope>NUCLEOTIDE SEQUENCE [LARGE SCALE GENOMIC DNA]</scope>
    <source>
        <strain evidence="15 16">ATCC 23126</strain>
    </source>
</reference>
<evidence type="ECO:0000313" key="16">
    <source>
        <dbReference type="Proteomes" id="UP000576082"/>
    </source>
</evidence>
<evidence type="ECO:0000256" key="9">
    <source>
        <dbReference type="ARBA" id="ARBA00023237"/>
    </source>
</evidence>
<keyword evidence="8 15" id="KW-0675">Receptor</keyword>
<evidence type="ECO:0000256" key="8">
    <source>
        <dbReference type="ARBA" id="ARBA00023170"/>
    </source>
</evidence>
<keyword evidence="3 10" id="KW-1134">Transmembrane beta strand</keyword>
<gene>
    <name evidence="15" type="ORF">HHU12_13985</name>
</gene>
<dbReference type="Pfam" id="PF07715">
    <property type="entry name" value="Plug"/>
    <property type="match status" value="1"/>
</dbReference>
<keyword evidence="6 11" id="KW-0798">TonB box</keyword>
<dbReference type="InterPro" id="IPR036942">
    <property type="entry name" value="Beta-barrel_TonB_sf"/>
</dbReference>
<dbReference type="GO" id="GO:0015344">
    <property type="term" value="F:siderophore uptake transmembrane transporter activity"/>
    <property type="evidence" value="ECO:0007669"/>
    <property type="project" value="TreeGrafter"/>
</dbReference>
<dbReference type="InterPro" id="IPR000531">
    <property type="entry name" value="Beta-barrel_TonB"/>
</dbReference>
<feature type="chain" id="PRO_5031253348" evidence="12">
    <location>
        <begin position="20"/>
        <end position="623"/>
    </location>
</feature>
<keyword evidence="2 10" id="KW-0813">Transport</keyword>
<dbReference type="GO" id="GO:0044718">
    <property type="term" value="P:siderophore transmembrane transport"/>
    <property type="evidence" value="ECO:0007669"/>
    <property type="project" value="TreeGrafter"/>
</dbReference>
<evidence type="ECO:0000256" key="11">
    <source>
        <dbReference type="RuleBase" id="RU003357"/>
    </source>
</evidence>
<feature type="domain" description="TonB-dependent receptor plug" evidence="14">
    <location>
        <begin position="46"/>
        <end position="147"/>
    </location>
</feature>
<evidence type="ECO:0000313" key="15">
    <source>
        <dbReference type="EMBL" id="NME69080.1"/>
    </source>
</evidence>
<evidence type="ECO:0000259" key="13">
    <source>
        <dbReference type="Pfam" id="PF00593"/>
    </source>
</evidence>
<feature type="domain" description="TonB-dependent receptor-like beta-barrel" evidence="13">
    <location>
        <begin position="179"/>
        <end position="597"/>
    </location>
</feature>
<keyword evidence="5 12" id="KW-0732">Signal</keyword>
<dbReference type="Gene3D" id="2.170.130.10">
    <property type="entry name" value="TonB-dependent receptor, plug domain"/>
    <property type="match status" value="1"/>
</dbReference>
<dbReference type="GO" id="GO:0009279">
    <property type="term" value="C:cell outer membrane"/>
    <property type="evidence" value="ECO:0007669"/>
    <property type="project" value="UniProtKB-SubCell"/>
</dbReference>
<dbReference type="Gene3D" id="2.40.170.20">
    <property type="entry name" value="TonB-dependent receptor, beta-barrel domain"/>
    <property type="match status" value="1"/>
</dbReference>
<comment type="similarity">
    <text evidence="10 11">Belongs to the TonB-dependent receptor family.</text>
</comment>
<dbReference type="PROSITE" id="PS52016">
    <property type="entry name" value="TONB_DEPENDENT_REC_3"/>
    <property type="match status" value="1"/>
</dbReference>
<dbReference type="InterPro" id="IPR039426">
    <property type="entry name" value="TonB-dep_rcpt-like"/>
</dbReference>
<dbReference type="SUPFAM" id="SSF56935">
    <property type="entry name" value="Porins"/>
    <property type="match status" value="1"/>
</dbReference>
<accession>A0A7X9RUR1</accession>
<dbReference type="Proteomes" id="UP000576082">
    <property type="component" value="Unassembled WGS sequence"/>
</dbReference>
<dbReference type="EMBL" id="JABANE010000034">
    <property type="protein sequence ID" value="NME69080.1"/>
    <property type="molecule type" value="Genomic_DNA"/>
</dbReference>
<evidence type="ECO:0000256" key="3">
    <source>
        <dbReference type="ARBA" id="ARBA00022452"/>
    </source>
</evidence>
<name>A0A7X9RUR1_9BACT</name>
<evidence type="ECO:0000256" key="5">
    <source>
        <dbReference type="ARBA" id="ARBA00022729"/>
    </source>
</evidence>